<keyword evidence="10" id="KW-1185">Reference proteome</keyword>
<dbReference type="Gene3D" id="3.20.20.80">
    <property type="entry name" value="Glycosidases"/>
    <property type="match status" value="1"/>
</dbReference>
<evidence type="ECO:0000256" key="7">
    <source>
        <dbReference type="RuleBase" id="RU361153"/>
    </source>
</evidence>
<keyword evidence="3" id="KW-0136">Cellulose degradation</keyword>
<dbReference type="EMBL" id="JACYFG010000055">
    <property type="protein sequence ID" value="MBD5782209.1"/>
    <property type="molecule type" value="Genomic_DNA"/>
</dbReference>
<sequence>MEKVAPQIAGQIQAGWNLGNTMEATWWEGATPDPLTGETIWGNPIVTKELIQLVKQSGFQAIRIPCSWNQYSDPATAQIDPVWLARVEEVVRYCVDADLYILLNIHWDGGWLERNVTPEQEEAVNHKQRAFWQQIATHFRDFDQRLLFASANEPHVETAQQMDVLDRYHQTFVDTVRATGGRNACRTLVVQGPITDIERTEQLMDPLPSDTVPNRLMVEVHYYTPYNFALMTQDESWGKQSYYWGANYHSTTDPTRNATWGEEALLDDFFGRMKSKFVDHGIPVLLGEFAAIRRSHLTGDDLELHLASRAYYHNYVSEKANELGLIPFYWDTGTLGNHGSGIFDRSDNTVFDTQLLEALTELETPQYWETEGKRYATDINSDGDWASDLMEQFLGSDPDDKNSIPDRPRFHLNASAHAVYTLYRFSKNTGQLKFEYSSDLINWSDFEMTVSQDSETVLEHISASPLPQGEERFIRPKLVR</sequence>
<name>A0A927FD46_9BACT</name>
<dbReference type="InterPro" id="IPR001547">
    <property type="entry name" value="Glyco_hydro_5"/>
</dbReference>
<dbReference type="PANTHER" id="PTHR31297">
    <property type="entry name" value="GLUCAN ENDO-1,6-BETA-GLUCOSIDASE B"/>
    <property type="match status" value="1"/>
</dbReference>
<dbReference type="InterPro" id="IPR017853">
    <property type="entry name" value="GH"/>
</dbReference>
<dbReference type="GO" id="GO:0005576">
    <property type="term" value="C:extracellular region"/>
    <property type="evidence" value="ECO:0007669"/>
    <property type="project" value="TreeGrafter"/>
</dbReference>
<evidence type="ECO:0000256" key="2">
    <source>
        <dbReference type="ARBA" id="ARBA00022801"/>
    </source>
</evidence>
<evidence type="ECO:0000256" key="5">
    <source>
        <dbReference type="ARBA" id="ARBA00023295"/>
    </source>
</evidence>
<keyword evidence="2 7" id="KW-0378">Hydrolase</keyword>
<evidence type="ECO:0000256" key="3">
    <source>
        <dbReference type="ARBA" id="ARBA00023001"/>
    </source>
</evidence>
<organism evidence="9 10">
    <name type="scientific">Pelagicoccus enzymogenes</name>
    <dbReference type="NCBI Taxonomy" id="2773457"/>
    <lineage>
        <taxon>Bacteria</taxon>
        <taxon>Pseudomonadati</taxon>
        <taxon>Verrucomicrobiota</taxon>
        <taxon>Opitutia</taxon>
        <taxon>Puniceicoccales</taxon>
        <taxon>Pelagicoccaceae</taxon>
        <taxon>Pelagicoccus</taxon>
    </lineage>
</organism>
<dbReference type="AlphaFoldDB" id="A0A927FD46"/>
<comment type="similarity">
    <text evidence="1 7">Belongs to the glycosyl hydrolase 5 (cellulase A) family.</text>
</comment>
<dbReference type="PANTHER" id="PTHR31297:SF41">
    <property type="entry name" value="ENDOGLUCANASE, PUTATIVE (AFU_ORTHOLOGUE AFUA_5G01830)-RELATED"/>
    <property type="match status" value="1"/>
</dbReference>
<keyword evidence="4" id="KW-0119">Carbohydrate metabolism</keyword>
<dbReference type="InterPro" id="IPR050386">
    <property type="entry name" value="Glycosyl_hydrolase_5"/>
</dbReference>
<comment type="caution">
    <text evidence="9">The sequence shown here is derived from an EMBL/GenBank/DDBJ whole genome shotgun (WGS) entry which is preliminary data.</text>
</comment>
<dbReference type="Proteomes" id="UP000622317">
    <property type="component" value="Unassembled WGS sequence"/>
</dbReference>
<keyword evidence="5 7" id="KW-0326">Glycosidase</keyword>
<dbReference type="GO" id="GO:0009986">
    <property type="term" value="C:cell surface"/>
    <property type="evidence" value="ECO:0007669"/>
    <property type="project" value="TreeGrafter"/>
</dbReference>
<dbReference type="SUPFAM" id="SSF51445">
    <property type="entry name" value="(Trans)glycosidases"/>
    <property type="match status" value="1"/>
</dbReference>
<dbReference type="GO" id="GO:0030245">
    <property type="term" value="P:cellulose catabolic process"/>
    <property type="evidence" value="ECO:0007669"/>
    <property type="project" value="UniProtKB-KW"/>
</dbReference>
<gene>
    <name evidence="9" type="ORF">IEN85_22110</name>
</gene>
<evidence type="ECO:0000256" key="6">
    <source>
        <dbReference type="ARBA" id="ARBA00023326"/>
    </source>
</evidence>
<evidence type="ECO:0000256" key="4">
    <source>
        <dbReference type="ARBA" id="ARBA00023277"/>
    </source>
</evidence>
<evidence type="ECO:0000313" key="10">
    <source>
        <dbReference type="Proteomes" id="UP000622317"/>
    </source>
</evidence>
<proteinExistence type="inferred from homology"/>
<evidence type="ECO:0000313" key="9">
    <source>
        <dbReference type="EMBL" id="MBD5782209.1"/>
    </source>
</evidence>
<evidence type="ECO:0000256" key="1">
    <source>
        <dbReference type="ARBA" id="ARBA00005641"/>
    </source>
</evidence>
<evidence type="ECO:0000259" key="8">
    <source>
        <dbReference type="Pfam" id="PF00150"/>
    </source>
</evidence>
<keyword evidence="6" id="KW-0624">Polysaccharide degradation</keyword>
<dbReference type="Pfam" id="PF00150">
    <property type="entry name" value="Cellulase"/>
    <property type="match status" value="1"/>
</dbReference>
<reference evidence="9" key="1">
    <citation type="submission" date="2020-09" db="EMBL/GenBank/DDBJ databases">
        <title>Pelagicoccus enzymogenes sp. nov. with an EPS production, isolated from marine sediment.</title>
        <authorList>
            <person name="Feng X."/>
        </authorList>
    </citation>
    <scope>NUCLEOTIDE SEQUENCE</scope>
    <source>
        <strain evidence="9">NFK12</strain>
    </source>
</reference>
<protein>
    <submittedName>
        <fullName evidence="9">Glycoside hydrolase family 5 protein</fullName>
    </submittedName>
</protein>
<dbReference type="GO" id="GO:0008422">
    <property type="term" value="F:beta-glucosidase activity"/>
    <property type="evidence" value="ECO:0007669"/>
    <property type="project" value="TreeGrafter"/>
</dbReference>
<feature type="domain" description="Glycoside hydrolase family 5" evidence="8">
    <location>
        <begin position="38"/>
        <end position="332"/>
    </location>
</feature>
<accession>A0A927FD46</accession>